<proteinExistence type="predicted"/>
<evidence type="ECO:0000313" key="3">
    <source>
        <dbReference type="EMBL" id="RCW34838.1"/>
    </source>
</evidence>
<dbReference type="Proteomes" id="UP000253065">
    <property type="component" value="Unassembled WGS sequence"/>
</dbReference>
<gene>
    <name evidence="3" type="ORF">DET51_105214</name>
    <name evidence="2" type="ORF">DET64_105215</name>
</gene>
<keyword evidence="1" id="KW-0812">Transmembrane</keyword>
<dbReference type="EMBL" id="QPJB01000005">
    <property type="protein sequence ID" value="RCW34838.1"/>
    <property type="molecule type" value="Genomic_DNA"/>
</dbReference>
<name>A0A368V158_MARNT</name>
<evidence type="ECO:0000313" key="4">
    <source>
        <dbReference type="Proteomes" id="UP000252795"/>
    </source>
</evidence>
<reference evidence="3 4" key="1">
    <citation type="submission" date="2018-07" db="EMBL/GenBank/DDBJ databases">
        <title>Freshwater and sediment microbial communities from various areas in North America, analyzing microbe dynamics in response to fracking.</title>
        <authorList>
            <person name="Lamendella R."/>
        </authorList>
    </citation>
    <scope>NUCLEOTIDE SEQUENCE [LARGE SCALE GENOMIC DNA]</scope>
    <source>
        <strain evidence="3 4">114E</strain>
        <strain evidence="2 5">114E_o</strain>
    </source>
</reference>
<evidence type="ECO:0000256" key="1">
    <source>
        <dbReference type="SAM" id="Phobius"/>
    </source>
</evidence>
<evidence type="ECO:0008006" key="6">
    <source>
        <dbReference type="Google" id="ProtNLM"/>
    </source>
</evidence>
<protein>
    <recommendedName>
        <fullName evidence="6">Lysis protein</fullName>
    </recommendedName>
</protein>
<organism evidence="3 4">
    <name type="scientific">Marinobacter nauticus</name>
    <name type="common">Marinobacter hydrocarbonoclasticus</name>
    <name type="synonym">Marinobacter aquaeolei</name>
    <dbReference type="NCBI Taxonomy" id="2743"/>
    <lineage>
        <taxon>Bacteria</taxon>
        <taxon>Pseudomonadati</taxon>
        <taxon>Pseudomonadota</taxon>
        <taxon>Gammaproteobacteria</taxon>
        <taxon>Pseudomonadales</taxon>
        <taxon>Marinobacteraceae</taxon>
        <taxon>Marinobacter</taxon>
    </lineage>
</organism>
<evidence type="ECO:0000313" key="2">
    <source>
        <dbReference type="EMBL" id="RBP74089.1"/>
    </source>
</evidence>
<dbReference type="EMBL" id="QNSA01000005">
    <property type="protein sequence ID" value="RBP74089.1"/>
    <property type="molecule type" value="Genomic_DNA"/>
</dbReference>
<dbReference type="RefSeq" id="WP_113879706.1">
    <property type="nucleotide sequence ID" value="NZ_QNSA01000005.1"/>
</dbReference>
<keyword evidence="1" id="KW-1133">Transmembrane helix</keyword>
<keyword evidence="5" id="KW-1185">Reference proteome</keyword>
<dbReference type="AlphaFoldDB" id="A0A368V158"/>
<comment type="caution">
    <text evidence="3">The sequence shown here is derived from an EMBL/GenBank/DDBJ whole genome shotgun (WGS) entry which is preliminary data.</text>
</comment>
<dbReference type="Proteomes" id="UP000252795">
    <property type="component" value="Unassembled WGS sequence"/>
</dbReference>
<sequence length="94" mass="11052">MPDTDRSDRWHLDKGIGVAHILTTFSFVLWGIWYLAGQESRISQTELNIKHLQEARVSDQASAQRQYDEFRTDLRMINAKLDRLIEYQSRSNGR</sequence>
<evidence type="ECO:0000313" key="5">
    <source>
        <dbReference type="Proteomes" id="UP000253065"/>
    </source>
</evidence>
<feature type="transmembrane region" description="Helical" evidence="1">
    <location>
        <begin position="15"/>
        <end position="36"/>
    </location>
</feature>
<keyword evidence="1" id="KW-0472">Membrane</keyword>
<accession>A0A368V158</accession>